<evidence type="ECO:0000256" key="7">
    <source>
        <dbReference type="ARBA" id="ARBA00022692"/>
    </source>
</evidence>
<feature type="domain" description="ABC transmembrane type-1" evidence="16">
    <location>
        <begin position="438"/>
        <end position="727"/>
    </location>
</feature>
<dbReference type="SUPFAM" id="SSF89550">
    <property type="entry name" value="PHP domain-like"/>
    <property type="match status" value="1"/>
</dbReference>
<dbReference type="GO" id="GO:0090374">
    <property type="term" value="P:oligopeptide export from mitochondrion"/>
    <property type="evidence" value="ECO:0007669"/>
    <property type="project" value="TreeGrafter"/>
</dbReference>
<dbReference type="AlphaFoldDB" id="A0A8H7H016"/>
<dbReference type="GO" id="GO:0016887">
    <property type="term" value="F:ATP hydrolysis activity"/>
    <property type="evidence" value="ECO:0007669"/>
    <property type="project" value="InterPro"/>
</dbReference>
<dbReference type="Gene3D" id="3.40.50.300">
    <property type="entry name" value="P-loop containing nucleotide triphosphate hydrolases"/>
    <property type="match status" value="1"/>
</dbReference>
<name>A0A8H7H016_9AGAM</name>
<dbReference type="InterPro" id="IPR010140">
    <property type="entry name" value="Histidinol_P_phosphatase_HisJ"/>
</dbReference>
<dbReference type="GO" id="GO:0000105">
    <property type="term" value="P:L-histidine biosynthetic process"/>
    <property type="evidence" value="ECO:0007669"/>
    <property type="project" value="UniProtKB-UniPathway"/>
</dbReference>
<dbReference type="SUPFAM" id="SSF90123">
    <property type="entry name" value="ABC transporter transmembrane region"/>
    <property type="match status" value="1"/>
</dbReference>
<dbReference type="InterPro" id="IPR027417">
    <property type="entry name" value="P-loop_NTPase"/>
</dbReference>
<organism evidence="17 18">
    <name type="scientific">Rhizoctonia solani</name>
    <dbReference type="NCBI Taxonomy" id="456999"/>
    <lineage>
        <taxon>Eukaryota</taxon>
        <taxon>Fungi</taxon>
        <taxon>Dikarya</taxon>
        <taxon>Basidiomycota</taxon>
        <taxon>Agaricomycotina</taxon>
        <taxon>Agaricomycetes</taxon>
        <taxon>Cantharellales</taxon>
        <taxon>Ceratobasidiaceae</taxon>
        <taxon>Rhizoctonia</taxon>
    </lineage>
</organism>
<dbReference type="InterPro" id="IPR036640">
    <property type="entry name" value="ABC1_TM_sf"/>
</dbReference>
<dbReference type="Gene3D" id="3.20.20.140">
    <property type="entry name" value="Metal-dependent hydrolases"/>
    <property type="match status" value="1"/>
</dbReference>
<dbReference type="GO" id="GO:0005743">
    <property type="term" value="C:mitochondrial inner membrane"/>
    <property type="evidence" value="ECO:0007669"/>
    <property type="project" value="TreeGrafter"/>
</dbReference>
<sequence length="906" mass="98738">MKASHHSHSGQFCKHAVGTLEEVVKAAIERDFMVFGLTEHVPRYRVEDLYPEELEAKITPLELSRTFDDFVAEAHRLKELYAERITLLVGLETDYITNNDLDQLEELLRRHGDRIEYVIGSVHHCNGIPIDFDKPTFERAVASFADSYESIAEIQESTPNHTQIAFLNSYLDAQFRLMERISPEVIGHFDLCRLYTPNLSLDPVWEKVARNVRYAVEYGAAFELNAAAFRKGWNGAYPGRDIIKLIQSMDGYFVLSDDSHGPTAVGLNYEKLDAFISEMHISKIGVLKKGKNRNRAGRSSRRALVNKNDRAADRDPTTVESITVTSMTLGMVAMAPARGIRCIASSGGLARTPLTFLRPAIVVPSSSSRFHNVAYRVTSPNTAGQSCHARPISFTSYRPAAGLAISKMVPAPLRADANQAANLRQLFSLAKPEKRTLFTAFGLLLISSSVTMSVPLTFGKLIDFFSNGAHPDMLPISVTPATAGVALLALFTVGAVANAGRVVLMRSASARIVARLRKATYASALRQDVEFLERSAGPGDVVSRLNADAYIVGDSLTGNLSDGVRAIVTASIGLSLMFYLSPMLTALMLAIVPPVSLGAFAYGRYLKKLSNRTQEGLGDMTKVASEALSAVRTVQAFTAAPREEIRFASKVNHVQDLAIKEARAAAMFFGATGWSGNVVVLGLLAYGGSLVSRGQISVGDLTSLLMYTAYVGGSLSMLSSFFSSLMKGLGASERVFQLLQRVPQIRGDSGTKFNISRDYGNIEFKNVSFAYPSRPGAEILRGFSMNIKGKGDSVAIVGKSGSGKSSVQSLLFRFYDPHSGQILVNGKDIHDYSVESWRSAIAIVPQDPVLFTGTIGENIAYGHPSASRSEIEEAARLANCDFVWEMPDKFETKSKPVYMVAMAKSS</sequence>
<evidence type="ECO:0000256" key="12">
    <source>
        <dbReference type="ARBA" id="ARBA00023136"/>
    </source>
</evidence>
<dbReference type="PROSITE" id="PS50929">
    <property type="entry name" value="ABC_TM1F"/>
    <property type="match status" value="1"/>
</dbReference>
<dbReference type="Gene3D" id="1.20.1560.10">
    <property type="entry name" value="ABC transporter type 1, transmembrane domain"/>
    <property type="match status" value="1"/>
</dbReference>
<dbReference type="FunFam" id="1.20.1560.10:FF:000058">
    <property type="entry name" value="ABC transporter B family member 25"/>
    <property type="match status" value="1"/>
</dbReference>
<dbReference type="Pfam" id="PF02811">
    <property type="entry name" value="PHP"/>
    <property type="match status" value="1"/>
</dbReference>
<evidence type="ECO:0000256" key="3">
    <source>
        <dbReference type="ARBA" id="ARBA00009152"/>
    </source>
</evidence>
<reference evidence="17" key="1">
    <citation type="submission" date="2020-09" db="EMBL/GenBank/DDBJ databases">
        <title>Comparative genome analyses of four rice-infecting Rhizoctonia solani isolates reveal extensive enrichment of homogalacturonan modification genes.</title>
        <authorList>
            <person name="Lee D.-Y."/>
            <person name="Jeon J."/>
            <person name="Kim K.-T."/>
            <person name="Cheong K."/>
            <person name="Song H."/>
            <person name="Choi G."/>
            <person name="Ko J."/>
            <person name="Opiyo S.O."/>
            <person name="Zuo S."/>
            <person name="Madhav S."/>
            <person name="Lee Y.-H."/>
            <person name="Wang G.-L."/>
        </authorList>
    </citation>
    <scope>NUCLEOTIDE SEQUENCE</scope>
    <source>
        <strain evidence="17">AG1-IA YN-7</strain>
    </source>
</reference>
<dbReference type="UniPathway" id="UPA00031">
    <property type="reaction ID" value="UER00013"/>
</dbReference>
<feature type="transmembrane region" description="Helical" evidence="15">
    <location>
        <begin position="437"/>
        <end position="458"/>
    </location>
</feature>
<dbReference type="Pfam" id="PF00005">
    <property type="entry name" value="ABC_tran"/>
    <property type="match status" value="1"/>
</dbReference>
<evidence type="ECO:0000256" key="4">
    <source>
        <dbReference type="ARBA" id="ARBA00013085"/>
    </source>
</evidence>
<accession>A0A8H7H016</accession>
<keyword evidence="10 15" id="KW-1133">Transmembrane helix</keyword>
<dbReference type="PANTHER" id="PTHR43394:SF1">
    <property type="entry name" value="ATP-BINDING CASSETTE SUB-FAMILY B MEMBER 10, MITOCHONDRIAL"/>
    <property type="match status" value="1"/>
</dbReference>
<evidence type="ECO:0000256" key="5">
    <source>
        <dbReference type="ARBA" id="ARBA00022448"/>
    </source>
</evidence>
<dbReference type="GO" id="GO:0004401">
    <property type="term" value="F:histidinol-phosphatase activity"/>
    <property type="evidence" value="ECO:0007669"/>
    <property type="project" value="UniProtKB-EC"/>
</dbReference>
<dbReference type="InterPro" id="IPR011527">
    <property type="entry name" value="ABC1_TM_dom"/>
</dbReference>
<dbReference type="GO" id="GO:0015421">
    <property type="term" value="F:ABC-type oligopeptide transporter activity"/>
    <property type="evidence" value="ECO:0007669"/>
    <property type="project" value="TreeGrafter"/>
</dbReference>
<comment type="subcellular location">
    <subcellularLocation>
        <location evidence="1">Membrane</location>
        <topology evidence="1">Multi-pass membrane protein</topology>
    </subcellularLocation>
</comment>
<comment type="caution">
    <text evidence="17">The sequence shown here is derived from an EMBL/GenBank/DDBJ whole genome shotgun (WGS) entry which is preliminary data.</text>
</comment>
<keyword evidence="8" id="KW-0547">Nucleotide-binding</keyword>
<evidence type="ECO:0000256" key="1">
    <source>
        <dbReference type="ARBA" id="ARBA00004141"/>
    </source>
</evidence>
<evidence type="ECO:0000313" key="18">
    <source>
        <dbReference type="Proteomes" id="UP000650582"/>
    </source>
</evidence>
<dbReference type="SUPFAM" id="SSF52540">
    <property type="entry name" value="P-loop containing nucleoside triphosphate hydrolases"/>
    <property type="match status" value="1"/>
</dbReference>
<keyword evidence="12 15" id="KW-0472">Membrane</keyword>
<dbReference type="Proteomes" id="UP000650582">
    <property type="component" value="Unassembled WGS sequence"/>
</dbReference>
<dbReference type="InterPro" id="IPR003439">
    <property type="entry name" value="ABC_transporter-like_ATP-bd"/>
</dbReference>
<feature type="region of interest" description="Disordered" evidence="14">
    <location>
        <begin position="292"/>
        <end position="315"/>
    </location>
</feature>
<feature type="transmembrane region" description="Helical" evidence="15">
    <location>
        <begin position="707"/>
        <end position="726"/>
    </location>
</feature>
<keyword evidence="5" id="KW-0813">Transport</keyword>
<feature type="compositionally biased region" description="Basic residues" evidence="14">
    <location>
        <begin position="292"/>
        <end position="301"/>
    </location>
</feature>
<evidence type="ECO:0000256" key="2">
    <source>
        <dbReference type="ARBA" id="ARBA00004970"/>
    </source>
</evidence>
<proteinExistence type="inferred from homology"/>
<evidence type="ECO:0000256" key="9">
    <source>
        <dbReference type="ARBA" id="ARBA00022840"/>
    </source>
</evidence>
<comment type="catalytic activity">
    <reaction evidence="13">
        <text>L-histidinol phosphate + H2O = L-histidinol + phosphate</text>
        <dbReference type="Rhea" id="RHEA:14465"/>
        <dbReference type="ChEBI" id="CHEBI:15377"/>
        <dbReference type="ChEBI" id="CHEBI:43474"/>
        <dbReference type="ChEBI" id="CHEBI:57699"/>
        <dbReference type="ChEBI" id="CHEBI:57980"/>
        <dbReference type="EC" id="3.1.3.15"/>
    </reaction>
</comment>
<dbReference type="PANTHER" id="PTHR43394">
    <property type="entry name" value="ATP-DEPENDENT PERMEASE MDL1, MITOCHONDRIAL"/>
    <property type="match status" value="1"/>
</dbReference>
<dbReference type="EC" id="3.1.3.15" evidence="4"/>
<evidence type="ECO:0000256" key="10">
    <source>
        <dbReference type="ARBA" id="ARBA00022989"/>
    </source>
</evidence>
<dbReference type="InterPro" id="IPR016195">
    <property type="entry name" value="Pol/histidinol_Pase-like"/>
</dbReference>
<dbReference type="EMBL" id="JACYCC010000289">
    <property type="protein sequence ID" value="KAF8669730.1"/>
    <property type="molecule type" value="Genomic_DNA"/>
</dbReference>
<protein>
    <recommendedName>
        <fullName evidence="4">histidinol-phosphatase</fullName>
        <ecNumber evidence="4">3.1.3.15</ecNumber>
    </recommendedName>
</protein>
<feature type="transmembrane region" description="Helical" evidence="15">
    <location>
        <begin position="665"/>
        <end position="687"/>
    </location>
</feature>
<evidence type="ECO:0000256" key="15">
    <source>
        <dbReference type="SAM" id="Phobius"/>
    </source>
</evidence>
<dbReference type="InterPro" id="IPR004013">
    <property type="entry name" value="PHP_dom"/>
</dbReference>
<dbReference type="InterPro" id="IPR039421">
    <property type="entry name" value="Type_1_exporter"/>
</dbReference>
<evidence type="ECO:0000256" key="6">
    <source>
        <dbReference type="ARBA" id="ARBA00022605"/>
    </source>
</evidence>
<evidence type="ECO:0000259" key="16">
    <source>
        <dbReference type="PROSITE" id="PS50929"/>
    </source>
</evidence>
<dbReference type="Pfam" id="PF00664">
    <property type="entry name" value="ABC_membrane"/>
    <property type="match status" value="1"/>
</dbReference>
<evidence type="ECO:0000313" key="17">
    <source>
        <dbReference type="EMBL" id="KAF8669730.1"/>
    </source>
</evidence>
<feature type="transmembrane region" description="Helical" evidence="15">
    <location>
        <begin position="586"/>
        <end position="605"/>
    </location>
</feature>
<feature type="transmembrane region" description="Helical" evidence="15">
    <location>
        <begin position="563"/>
        <end position="580"/>
    </location>
</feature>
<comment type="similarity">
    <text evidence="3">Belongs to the PHP hydrolase family. HisK subfamily.</text>
</comment>
<evidence type="ECO:0000256" key="13">
    <source>
        <dbReference type="ARBA" id="ARBA00049158"/>
    </source>
</evidence>
<keyword evidence="6" id="KW-0028">Amino-acid biosynthesis</keyword>
<keyword evidence="7 15" id="KW-0812">Transmembrane</keyword>
<evidence type="ECO:0000256" key="8">
    <source>
        <dbReference type="ARBA" id="ARBA00022741"/>
    </source>
</evidence>
<keyword evidence="9" id="KW-0067">ATP-binding</keyword>
<dbReference type="GO" id="GO:0005524">
    <property type="term" value="F:ATP binding"/>
    <property type="evidence" value="ECO:0007669"/>
    <property type="project" value="UniProtKB-KW"/>
</dbReference>
<evidence type="ECO:0000256" key="11">
    <source>
        <dbReference type="ARBA" id="ARBA00023102"/>
    </source>
</evidence>
<feature type="transmembrane region" description="Helical" evidence="15">
    <location>
        <begin position="478"/>
        <end position="497"/>
    </location>
</feature>
<gene>
    <name evidence="17" type="ORF">RHS04_08679</name>
</gene>
<dbReference type="CDD" id="cd12110">
    <property type="entry name" value="PHP_HisPPase_Hisj_like"/>
    <property type="match status" value="1"/>
</dbReference>
<evidence type="ECO:0000256" key="14">
    <source>
        <dbReference type="SAM" id="MobiDB-lite"/>
    </source>
</evidence>
<dbReference type="NCBIfam" id="TIGR01856">
    <property type="entry name" value="hisJ_fam"/>
    <property type="match status" value="1"/>
</dbReference>
<comment type="pathway">
    <text evidence="2">Amino-acid biosynthesis; L-histidine biosynthesis; L-histidine from 5-phospho-alpha-D-ribose 1-diphosphate: step 8/9.</text>
</comment>
<dbReference type="CDD" id="cd18573">
    <property type="entry name" value="ABC_6TM_ABCB10_like"/>
    <property type="match status" value="1"/>
</dbReference>
<keyword evidence="11" id="KW-0368">Histidine biosynthesis</keyword>